<evidence type="ECO:0000313" key="2">
    <source>
        <dbReference type="Proteomes" id="UP001177670"/>
    </source>
</evidence>
<gene>
    <name evidence="1" type="ORF">K0M31_000379</name>
</gene>
<dbReference type="EMBL" id="JAHYIQ010000001">
    <property type="protein sequence ID" value="KAK1135805.1"/>
    <property type="molecule type" value="Genomic_DNA"/>
</dbReference>
<reference evidence="1" key="1">
    <citation type="submission" date="2021-10" db="EMBL/GenBank/DDBJ databases">
        <title>Melipona bicolor Genome sequencing and assembly.</title>
        <authorList>
            <person name="Araujo N.S."/>
            <person name="Arias M.C."/>
        </authorList>
    </citation>
    <scope>NUCLEOTIDE SEQUENCE</scope>
    <source>
        <strain evidence="1">USP_2M_L1-L4_2017</strain>
        <tissue evidence="1">Whole body</tissue>
    </source>
</reference>
<dbReference type="Proteomes" id="UP001177670">
    <property type="component" value="Unassembled WGS sequence"/>
</dbReference>
<name>A0AA40GER0_9HYME</name>
<comment type="caution">
    <text evidence="1">The sequence shown here is derived from an EMBL/GenBank/DDBJ whole genome shotgun (WGS) entry which is preliminary data.</text>
</comment>
<protein>
    <submittedName>
        <fullName evidence="1">Uncharacterized protein</fullName>
    </submittedName>
</protein>
<organism evidence="1 2">
    <name type="scientific">Melipona bicolor</name>
    <dbReference type="NCBI Taxonomy" id="60889"/>
    <lineage>
        <taxon>Eukaryota</taxon>
        <taxon>Metazoa</taxon>
        <taxon>Ecdysozoa</taxon>
        <taxon>Arthropoda</taxon>
        <taxon>Hexapoda</taxon>
        <taxon>Insecta</taxon>
        <taxon>Pterygota</taxon>
        <taxon>Neoptera</taxon>
        <taxon>Endopterygota</taxon>
        <taxon>Hymenoptera</taxon>
        <taxon>Apocrita</taxon>
        <taxon>Aculeata</taxon>
        <taxon>Apoidea</taxon>
        <taxon>Anthophila</taxon>
        <taxon>Apidae</taxon>
        <taxon>Melipona</taxon>
    </lineage>
</organism>
<sequence length="90" mass="9942">MEWSGHRLDNFPNYGASGHCDSFAARRKRMANEQRSWNPSKDPCTSGAMELGGFVTMSATDTLGECEALPRFDESSPGVSSFSFENQLPF</sequence>
<evidence type="ECO:0000313" key="1">
    <source>
        <dbReference type="EMBL" id="KAK1135805.1"/>
    </source>
</evidence>
<accession>A0AA40GER0</accession>
<proteinExistence type="predicted"/>
<keyword evidence="2" id="KW-1185">Reference proteome</keyword>
<dbReference type="AlphaFoldDB" id="A0AA40GER0"/>